<reference evidence="1 2" key="1">
    <citation type="journal article" date="2020" name="Cell">
        <title>Large-Scale Comparative Analyses of Tick Genomes Elucidate Their Genetic Diversity and Vector Capacities.</title>
        <authorList>
            <consortium name="Tick Genome and Microbiome Consortium (TIGMIC)"/>
            <person name="Jia N."/>
            <person name="Wang J."/>
            <person name="Shi W."/>
            <person name="Du L."/>
            <person name="Sun Y."/>
            <person name="Zhan W."/>
            <person name="Jiang J.F."/>
            <person name="Wang Q."/>
            <person name="Zhang B."/>
            <person name="Ji P."/>
            <person name="Bell-Sakyi L."/>
            <person name="Cui X.M."/>
            <person name="Yuan T.T."/>
            <person name="Jiang B.G."/>
            <person name="Yang W.F."/>
            <person name="Lam T.T."/>
            <person name="Chang Q.C."/>
            <person name="Ding S.J."/>
            <person name="Wang X.J."/>
            <person name="Zhu J.G."/>
            <person name="Ruan X.D."/>
            <person name="Zhao L."/>
            <person name="Wei J.T."/>
            <person name="Ye R.Z."/>
            <person name="Que T.C."/>
            <person name="Du C.H."/>
            <person name="Zhou Y.H."/>
            <person name="Cheng J.X."/>
            <person name="Dai P.F."/>
            <person name="Guo W.B."/>
            <person name="Han X.H."/>
            <person name="Huang E.J."/>
            <person name="Li L.F."/>
            <person name="Wei W."/>
            <person name="Gao Y.C."/>
            <person name="Liu J.Z."/>
            <person name="Shao H.Z."/>
            <person name="Wang X."/>
            <person name="Wang C.C."/>
            <person name="Yang T.C."/>
            <person name="Huo Q.B."/>
            <person name="Li W."/>
            <person name="Chen H.Y."/>
            <person name="Chen S.E."/>
            <person name="Zhou L.G."/>
            <person name="Ni X.B."/>
            <person name="Tian J.H."/>
            <person name="Sheng Y."/>
            <person name="Liu T."/>
            <person name="Pan Y.S."/>
            <person name="Xia L.Y."/>
            <person name="Li J."/>
            <person name="Zhao F."/>
            <person name="Cao W.C."/>
        </authorList>
    </citation>
    <scope>NUCLEOTIDE SEQUENCE [LARGE SCALE GENOMIC DNA]</scope>
    <source>
        <strain evidence="1">Iper-2018</strain>
    </source>
</reference>
<gene>
    <name evidence="1" type="ORF">HPB47_005892</name>
</gene>
<protein>
    <submittedName>
        <fullName evidence="1">Uncharacterized protein</fullName>
    </submittedName>
</protein>
<keyword evidence="2" id="KW-1185">Reference proteome</keyword>
<sequence length="585" mass="65955">MERRQTSSPELESDTEVLTPSEDFTFISQETLNHIFREMPLDVLNVGERPLDPSAITELIIDAGEVTDALGLPLHMNPVEPLAEPPHLLELRPVNGFVQQPGNDPHNPSTKEFRGDYGFYVNCARQEKLLKSANYTYDEHRRKLFVNMNVVCPFHVHMDKVPPLGTTLRVMAVYANPNDVCNVVKRCLIHMDPRNMTNSESMIPAVHVIRCESPFAEYKEDPTTGRHSIVIEYNNPEAGMSYRVYHYKFMCLSSCSSGEGMNRRPIKIIFTLEHGNCVLGRLSMDVKICRCPGRDRRNEDKIRPTPDLVPPTSSIDQAEGQKKRKPNGKSTGIEVPPKIKKLSPSETENDQQGIFELQCSSQAIYDALRPIRDALEFYSRQHVDGRCCQDLSSTIEISEYFANEVAGEAFMPTNTPFRGFALPFQPNPAVPPIMELPQPVGGRHCPVTTAYEGDYGFYVDCPQQERSTKGAGYTYDESLKKLFVRLDMACPFRVHLKREPPIGTTVRVMAVFSQPNDAMKPVKRCIKHMDLTDATNQSHPSPSHIIRCESLHAAYKEDPSTGHLSVVMDYTSPEGMFWMDKTGAT</sequence>
<proteinExistence type="predicted"/>
<dbReference type="Proteomes" id="UP000805193">
    <property type="component" value="Unassembled WGS sequence"/>
</dbReference>
<name>A0AC60PBS1_IXOPE</name>
<organism evidence="1 2">
    <name type="scientific">Ixodes persulcatus</name>
    <name type="common">Taiga tick</name>
    <dbReference type="NCBI Taxonomy" id="34615"/>
    <lineage>
        <taxon>Eukaryota</taxon>
        <taxon>Metazoa</taxon>
        <taxon>Ecdysozoa</taxon>
        <taxon>Arthropoda</taxon>
        <taxon>Chelicerata</taxon>
        <taxon>Arachnida</taxon>
        <taxon>Acari</taxon>
        <taxon>Parasitiformes</taxon>
        <taxon>Ixodida</taxon>
        <taxon>Ixodoidea</taxon>
        <taxon>Ixodidae</taxon>
        <taxon>Ixodinae</taxon>
        <taxon>Ixodes</taxon>
    </lineage>
</organism>
<dbReference type="EMBL" id="JABSTQ010010885">
    <property type="protein sequence ID" value="KAG0417088.1"/>
    <property type="molecule type" value="Genomic_DNA"/>
</dbReference>
<evidence type="ECO:0000313" key="1">
    <source>
        <dbReference type="EMBL" id="KAG0417088.1"/>
    </source>
</evidence>
<comment type="caution">
    <text evidence="1">The sequence shown here is derived from an EMBL/GenBank/DDBJ whole genome shotgun (WGS) entry which is preliminary data.</text>
</comment>
<evidence type="ECO:0000313" key="2">
    <source>
        <dbReference type="Proteomes" id="UP000805193"/>
    </source>
</evidence>
<accession>A0AC60PBS1</accession>